<dbReference type="Proteomes" id="UP000275385">
    <property type="component" value="Unassembled WGS sequence"/>
</dbReference>
<dbReference type="EMBL" id="QVQW01000004">
    <property type="protein sequence ID" value="RKU48542.1"/>
    <property type="molecule type" value="Genomic_DNA"/>
</dbReference>
<dbReference type="OrthoDB" id="2162994at2759"/>
<evidence type="ECO:0000256" key="1">
    <source>
        <dbReference type="SAM" id="MobiDB-lite"/>
    </source>
</evidence>
<feature type="region of interest" description="Disordered" evidence="1">
    <location>
        <begin position="1"/>
        <end position="29"/>
    </location>
</feature>
<protein>
    <submittedName>
        <fullName evidence="2">Uncharacterized protein</fullName>
    </submittedName>
</protein>
<comment type="caution">
    <text evidence="2">The sequence shown here is derived from an EMBL/GenBank/DDBJ whole genome shotgun (WGS) entry which is preliminary data.</text>
</comment>
<sequence>MPSSLMARDVMSPCPNREGLSESPTTSLGERQEVLSLEKGFWRVQHGAQELLRFSDIYRKSRAERHAPQAEELPDKIDLVAMTQLSWGVLQAVGDIKTHQRRVEELEALWRKDRNSSGRSRSSSKVFSLYLTCFLTQS</sequence>
<name>A0A420YL12_9PEZI</name>
<dbReference type="AlphaFoldDB" id="A0A420YL12"/>
<keyword evidence="3" id="KW-1185">Reference proteome</keyword>
<proteinExistence type="predicted"/>
<evidence type="ECO:0000313" key="2">
    <source>
        <dbReference type="EMBL" id="RKU48542.1"/>
    </source>
</evidence>
<gene>
    <name evidence="2" type="ORF">DL546_007309</name>
</gene>
<reference evidence="2 3" key="1">
    <citation type="submission" date="2018-08" db="EMBL/GenBank/DDBJ databases">
        <title>Draft genome of the lignicolous fungus Coniochaeta pulveracea.</title>
        <authorList>
            <person name="Borstlap C.J."/>
            <person name="De Witt R.N."/>
            <person name="Botha A."/>
            <person name="Volschenk H."/>
        </authorList>
    </citation>
    <scope>NUCLEOTIDE SEQUENCE [LARGE SCALE GENOMIC DNA]</scope>
    <source>
        <strain evidence="2 3">CAB683</strain>
    </source>
</reference>
<evidence type="ECO:0000313" key="3">
    <source>
        <dbReference type="Proteomes" id="UP000275385"/>
    </source>
</evidence>
<organism evidence="2 3">
    <name type="scientific">Coniochaeta pulveracea</name>
    <dbReference type="NCBI Taxonomy" id="177199"/>
    <lineage>
        <taxon>Eukaryota</taxon>
        <taxon>Fungi</taxon>
        <taxon>Dikarya</taxon>
        <taxon>Ascomycota</taxon>
        <taxon>Pezizomycotina</taxon>
        <taxon>Sordariomycetes</taxon>
        <taxon>Sordariomycetidae</taxon>
        <taxon>Coniochaetales</taxon>
        <taxon>Coniochaetaceae</taxon>
        <taxon>Coniochaeta</taxon>
    </lineage>
</organism>
<accession>A0A420YL12</accession>